<protein>
    <submittedName>
        <fullName evidence="2">Uncharacterized protein</fullName>
    </submittedName>
</protein>
<comment type="caution">
    <text evidence="2">The sequence shown here is derived from an EMBL/GenBank/DDBJ whole genome shotgun (WGS) entry which is preliminary data.</text>
</comment>
<evidence type="ECO:0000256" key="1">
    <source>
        <dbReference type="SAM" id="SignalP"/>
    </source>
</evidence>
<accession>A0A420DSL9</accession>
<evidence type="ECO:0000313" key="2">
    <source>
        <dbReference type="EMBL" id="RKE97158.1"/>
    </source>
</evidence>
<dbReference type="OrthoDB" id="7847197at2"/>
<dbReference type="AlphaFoldDB" id="A0A420DSL9"/>
<name>A0A420DSL9_9RHOB</name>
<organism evidence="2 3">
    <name type="scientific">Sulfitobacter guttiformis</name>
    <dbReference type="NCBI Taxonomy" id="74349"/>
    <lineage>
        <taxon>Bacteria</taxon>
        <taxon>Pseudomonadati</taxon>
        <taxon>Pseudomonadota</taxon>
        <taxon>Alphaproteobacteria</taxon>
        <taxon>Rhodobacterales</taxon>
        <taxon>Roseobacteraceae</taxon>
        <taxon>Sulfitobacter</taxon>
    </lineage>
</organism>
<reference evidence="2 3" key="1">
    <citation type="submission" date="2018-09" db="EMBL/GenBank/DDBJ databases">
        <title>Genomic Encyclopedia of Archaeal and Bacterial Type Strains, Phase II (KMG-II): from individual species to whole genera.</title>
        <authorList>
            <person name="Goeker M."/>
        </authorList>
    </citation>
    <scope>NUCLEOTIDE SEQUENCE [LARGE SCALE GENOMIC DNA]</scope>
    <source>
        <strain evidence="2 3">DSM 11458</strain>
    </source>
</reference>
<feature type="chain" id="PRO_5019495706" evidence="1">
    <location>
        <begin position="21"/>
        <end position="749"/>
    </location>
</feature>
<keyword evidence="3" id="KW-1185">Reference proteome</keyword>
<sequence length="749" mass="81385">MKKIVFFLVMLVMGIEAAQAQQLVVRSGDHPTFSRITIPIPVLQSWNAQTTAEGVKISLIGFSGGFDISGVFARMQANRISSIDITGDSLLLTLNCDCSAKAFRSGPLLVIDVGDPGSVFTTQLLDAENMNAESKKNTTNLAAADAVLPWMARTSSQGIQRSPNNPVIASMTDTYFSKDRSTSLLREIQDSLTREIANAASAGLLKSNYSAKIGHSSDIIEKYVEKEAKENSAVENKLNYFRNIKITDSMDRLERLEIDPTSFSGGATCPKDSLSEIGTWGDERNFSAQIGQARNILVDARDGLNREAIKALAQNYLYFGFGAEAVNTLKLDTSLMDKHPELVEIASIMDGQTANRSGVFKHFTDCPSNAALWAILSFDKILPEALVNTNAILEALNKLPNHLRQVLAPAVSSRLLAYGDSSNAAAALRTVERLPESLGSNSLLAQADIANETGHSSENILGEIVGHNNEQSPYALIKLVEGKLARREPLSKKTTQLVEAYAQELRGTEIGNKMHKIHIIALSQSNHFDEAFDYLHSHIGSLSPESVIELHQEILEQLTKTSEDVEFLEAIFAHEMHLTRSLQNSTKFSIIDRLADLGFASLAQEILSTVPDDPRTKDRQILAARVAILLNQPFQAQAALIGIEGVEAELILAQAKQMTGAYAEAAKLYSNNDANQQAAEAGWLSDDWRALTSADSQGFGAIAELANIQASDAEIGPLARANIALEESNKMRGAIDQLLQDSTVGISFD</sequence>
<dbReference type="EMBL" id="RAQK01000001">
    <property type="protein sequence ID" value="RKE97158.1"/>
    <property type="molecule type" value="Genomic_DNA"/>
</dbReference>
<proteinExistence type="predicted"/>
<dbReference type="STRING" id="1443111.Z949_3778"/>
<evidence type="ECO:0000313" key="3">
    <source>
        <dbReference type="Proteomes" id="UP000284407"/>
    </source>
</evidence>
<dbReference type="RefSeq" id="WP_025064084.1">
    <property type="nucleotide sequence ID" value="NZ_RAQK01000001.1"/>
</dbReference>
<feature type="signal peptide" evidence="1">
    <location>
        <begin position="1"/>
        <end position="20"/>
    </location>
</feature>
<gene>
    <name evidence="2" type="ORF">C8N30_1751</name>
</gene>
<dbReference type="Proteomes" id="UP000284407">
    <property type="component" value="Unassembled WGS sequence"/>
</dbReference>
<keyword evidence="1" id="KW-0732">Signal</keyword>